<accession>A0A2P2ND79</accession>
<dbReference type="EMBL" id="GGEC01059935">
    <property type="protein sequence ID" value="MBX40419.1"/>
    <property type="molecule type" value="Transcribed_RNA"/>
</dbReference>
<reference evidence="1" key="1">
    <citation type="submission" date="2018-02" db="EMBL/GenBank/DDBJ databases">
        <title>Rhizophora mucronata_Transcriptome.</title>
        <authorList>
            <person name="Meera S.P."/>
            <person name="Sreeshan A."/>
            <person name="Augustine A."/>
        </authorList>
    </citation>
    <scope>NUCLEOTIDE SEQUENCE</scope>
    <source>
        <tissue evidence="1">Leaf</tissue>
    </source>
</reference>
<dbReference type="AlphaFoldDB" id="A0A2P2ND79"/>
<name>A0A2P2ND79_RHIMU</name>
<sequence>MVSFGQFFLFLFCINFFFFPENGFQSFHSVTNVTL</sequence>
<proteinExistence type="predicted"/>
<protein>
    <submittedName>
        <fullName evidence="1">Uncharacterized protein</fullName>
    </submittedName>
</protein>
<organism evidence="1">
    <name type="scientific">Rhizophora mucronata</name>
    <name type="common">Asiatic mangrove</name>
    <dbReference type="NCBI Taxonomy" id="61149"/>
    <lineage>
        <taxon>Eukaryota</taxon>
        <taxon>Viridiplantae</taxon>
        <taxon>Streptophyta</taxon>
        <taxon>Embryophyta</taxon>
        <taxon>Tracheophyta</taxon>
        <taxon>Spermatophyta</taxon>
        <taxon>Magnoliopsida</taxon>
        <taxon>eudicotyledons</taxon>
        <taxon>Gunneridae</taxon>
        <taxon>Pentapetalae</taxon>
        <taxon>rosids</taxon>
        <taxon>fabids</taxon>
        <taxon>Malpighiales</taxon>
        <taxon>Rhizophoraceae</taxon>
        <taxon>Rhizophora</taxon>
    </lineage>
</organism>
<evidence type="ECO:0000313" key="1">
    <source>
        <dbReference type="EMBL" id="MBX40419.1"/>
    </source>
</evidence>